<evidence type="ECO:0000256" key="1">
    <source>
        <dbReference type="ARBA" id="ARBA00022723"/>
    </source>
</evidence>
<sequence length="250" mass="28932">MWKYFRVEKDENEEERAYCLKCSKSYVYTSTSGTSNLKRHNEKCLGILEVERRVVNFDERVSREKYSRVIIRHNLPFISVEYEELRDYFSYLNPDYKICLTSDCWTSLAGDGYIAVTAHYVDAKWVLHSKILSFCEVLPPHSGEVLASKVHECVREWGIERNVFTLTLDNATANDNMQDVLRDRLNLDDNLVCKGEFFHVRCSAHILNLIVQAGLEVLSSVLCKIRETAKYFKGSLSRRIALADCGIRPI</sequence>
<dbReference type="PANTHER" id="PTHR46481">
    <property type="entry name" value="ZINC FINGER BED DOMAIN-CONTAINING PROTEIN 4"/>
    <property type="match status" value="1"/>
</dbReference>
<evidence type="ECO:0000259" key="7">
    <source>
        <dbReference type="PROSITE" id="PS50808"/>
    </source>
</evidence>
<keyword evidence="5" id="KW-0804">Transcription</keyword>
<dbReference type="InterPro" id="IPR003656">
    <property type="entry name" value="Znf_BED"/>
</dbReference>
<dbReference type="InterPro" id="IPR012337">
    <property type="entry name" value="RNaseH-like_sf"/>
</dbReference>
<evidence type="ECO:0000313" key="8">
    <source>
        <dbReference type="EMBL" id="VDD12632.1"/>
    </source>
</evidence>
<dbReference type="GO" id="GO:0003677">
    <property type="term" value="F:DNA binding"/>
    <property type="evidence" value="ECO:0007669"/>
    <property type="project" value="InterPro"/>
</dbReference>
<dbReference type="Pfam" id="PF02892">
    <property type="entry name" value="zf-BED"/>
    <property type="match status" value="1"/>
</dbReference>
<proteinExistence type="predicted"/>
<dbReference type="EMBL" id="LR031873">
    <property type="protein sequence ID" value="VDD12632.1"/>
    <property type="molecule type" value="Genomic_DNA"/>
</dbReference>
<organism evidence="8">
    <name type="scientific">Brassica oleracea</name>
    <name type="common">Wild cabbage</name>
    <dbReference type="NCBI Taxonomy" id="3712"/>
    <lineage>
        <taxon>Eukaryota</taxon>
        <taxon>Viridiplantae</taxon>
        <taxon>Streptophyta</taxon>
        <taxon>Embryophyta</taxon>
        <taxon>Tracheophyta</taxon>
        <taxon>Spermatophyta</taxon>
        <taxon>Magnoliopsida</taxon>
        <taxon>eudicotyledons</taxon>
        <taxon>Gunneridae</taxon>
        <taxon>Pentapetalae</taxon>
        <taxon>rosids</taxon>
        <taxon>malvids</taxon>
        <taxon>Brassicales</taxon>
        <taxon>Brassicaceae</taxon>
        <taxon>Brassiceae</taxon>
        <taxon>Brassica</taxon>
    </lineage>
</organism>
<feature type="domain" description="BED-type" evidence="7">
    <location>
        <begin position="1"/>
        <end position="40"/>
    </location>
</feature>
<dbReference type="GO" id="GO:0005634">
    <property type="term" value="C:nucleus"/>
    <property type="evidence" value="ECO:0007669"/>
    <property type="project" value="UniProtKB-SubCell"/>
</dbReference>
<dbReference type="PANTHER" id="PTHR46481:SF6">
    <property type="entry name" value="ZINC FINGER BED DOMAIN-CONTAINING PROTEIN RICESLEEPER 2-LIKE"/>
    <property type="match status" value="1"/>
</dbReference>
<protein>
    <recommendedName>
        <fullName evidence="7">BED-type domain-containing protein</fullName>
    </recommendedName>
</protein>
<dbReference type="GO" id="GO:0009791">
    <property type="term" value="P:post-embryonic development"/>
    <property type="evidence" value="ECO:0007669"/>
    <property type="project" value="UniProtKB-ARBA"/>
</dbReference>
<dbReference type="InterPro" id="IPR036236">
    <property type="entry name" value="Znf_C2H2_sf"/>
</dbReference>
<dbReference type="SUPFAM" id="SSF57667">
    <property type="entry name" value="beta-beta-alpha zinc fingers"/>
    <property type="match status" value="1"/>
</dbReference>
<keyword evidence="4" id="KW-0805">Transcription regulation</keyword>
<keyword evidence="1" id="KW-0479">Metal-binding</keyword>
<dbReference type="InterPro" id="IPR052035">
    <property type="entry name" value="ZnF_BED_domain_contain"/>
</dbReference>
<dbReference type="SMART" id="SM00614">
    <property type="entry name" value="ZnF_BED"/>
    <property type="match status" value="1"/>
</dbReference>
<evidence type="ECO:0000256" key="3">
    <source>
        <dbReference type="ARBA" id="ARBA00022833"/>
    </source>
</evidence>
<keyword evidence="3" id="KW-0862">Zinc</keyword>
<dbReference type="PROSITE" id="PS50808">
    <property type="entry name" value="ZF_BED"/>
    <property type="match status" value="1"/>
</dbReference>
<keyword evidence="2 6" id="KW-0863">Zinc-finger</keyword>
<evidence type="ECO:0000256" key="4">
    <source>
        <dbReference type="ARBA" id="ARBA00023015"/>
    </source>
</evidence>
<evidence type="ECO:0000256" key="2">
    <source>
        <dbReference type="ARBA" id="ARBA00022771"/>
    </source>
</evidence>
<evidence type="ECO:0000256" key="6">
    <source>
        <dbReference type="PROSITE-ProRule" id="PRU00027"/>
    </source>
</evidence>
<reference evidence="8" key="1">
    <citation type="submission" date="2018-11" db="EMBL/GenBank/DDBJ databases">
        <authorList>
            <consortium name="Genoscope - CEA"/>
            <person name="William W."/>
        </authorList>
    </citation>
    <scope>NUCLEOTIDE SEQUENCE</scope>
</reference>
<gene>
    <name evidence="8" type="ORF">BOLC4T26747H</name>
</gene>
<name>A0A3P6CW55_BRAOL</name>
<accession>A0A3P6CW55</accession>
<dbReference type="SUPFAM" id="SSF53098">
    <property type="entry name" value="Ribonuclease H-like"/>
    <property type="match status" value="1"/>
</dbReference>
<dbReference type="AlphaFoldDB" id="A0A3P6CW55"/>
<evidence type="ECO:0000256" key="5">
    <source>
        <dbReference type="ARBA" id="ARBA00023163"/>
    </source>
</evidence>
<dbReference type="GO" id="GO:0008270">
    <property type="term" value="F:zinc ion binding"/>
    <property type="evidence" value="ECO:0007669"/>
    <property type="project" value="UniProtKB-KW"/>
</dbReference>